<keyword evidence="2" id="KW-1185">Reference proteome</keyword>
<organism evidence="1 2">
    <name type="scientific">Candidatus Odyssella acanthamoebae</name>
    <dbReference type="NCBI Taxonomy" id="91604"/>
    <lineage>
        <taxon>Bacteria</taxon>
        <taxon>Pseudomonadati</taxon>
        <taxon>Pseudomonadota</taxon>
        <taxon>Alphaproteobacteria</taxon>
        <taxon>Holosporales</taxon>
        <taxon>Candidatus Paracaedibacteraceae</taxon>
        <taxon>Candidatus Odyssella</taxon>
    </lineage>
</organism>
<evidence type="ECO:0000313" key="1">
    <source>
        <dbReference type="EMBL" id="AIK96059.1"/>
    </source>
</evidence>
<name>A0A077AVJ2_9PROT</name>
<gene>
    <name evidence="1" type="ORF">ID47_03810</name>
</gene>
<reference evidence="1 2" key="1">
    <citation type="submission" date="2014-07" db="EMBL/GenBank/DDBJ databases">
        <title>Comparative genomic insights into amoeba endosymbionts belonging to the families of Holosporaceae and Candidatus Midichloriaceae within Rickettsiales.</title>
        <authorList>
            <person name="Wang Z."/>
            <person name="Wu M."/>
        </authorList>
    </citation>
    <scope>NUCLEOTIDE SEQUENCE [LARGE SCALE GENOMIC DNA]</scope>
    <source>
        <strain evidence="1">PRA3</strain>
    </source>
</reference>
<dbReference type="KEGG" id="paca:ID47_03810"/>
<dbReference type="EMBL" id="CP008941">
    <property type="protein sequence ID" value="AIK96059.1"/>
    <property type="molecule type" value="Genomic_DNA"/>
</dbReference>
<dbReference type="Proteomes" id="UP000028926">
    <property type="component" value="Chromosome"/>
</dbReference>
<protein>
    <submittedName>
        <fullName evidence="1">Uncharacterized protein</fullName>
    </submittedName>
</protein>
<accession>A0A077AVJ2</accession>
<dbReference type="RefSeq" id="WP_038463975.1">
    <property type="nucleotide sequence ID" value="NZ_CP008941.1"/>
</dbReference>
<dbReference type="HOGENOM" id="CLU_876284_0_0_5"/>
<dbReference type="STRING" id="91604.ID47_03810"/>
<evidence type="ECO:0000313" key="2">
    <source>
        <dbReference type="Proteomes" id="UP000028926"/>
    </source>
</evidence>
<dbReference type="AlphaFoldDB" id="A0A077AVJ2"/>
<proteinExistence type="predicted"/>
<sequence length="317" mass="36065">MINVKKSKNNFGKISSILATITVVSSFPSYGIDSPNSFLPSEKTDVNLLTSKVKTLIESTWEDGVTQDTIDHLYRIQSYVKNQLSQLSSPQQTDLKDLLEINFLLKVEDPSQPNKFESIFRDYLNNLFDLPLQPSSVTPPLPLSSPPKTKRPRASSIIFNEEKQKHQFPQMQSPFFNSLFASFNSSTPTVSSQIEQGAFTFITSPSQQEEITNYRSVKQTSYVDQENNIETFDYAKLETPVLFIKAANEKVYIAYDVSKSLSLIKLKLLKHYKITFLPNLEGKNVEFEPTEEMIDLGNGEKYPFAKIKFPPLSFNKN</sequence>